<reference evidence="3" key="3">
    <citation type="submission" date="2018-10" db="EMBL/GenBank/DDBJ databases">
        <authorList>
            <person name="Whitman W."/>
            <person name="Huntemann M."/>
            <person name="Clum A."/>
            <person name="Pillay M."/>
            <person name="Palaniappan K."/>
            <person name="Varghese N."/>
            <person name="Mikhailova N."/>
            <person name="Stamatis D."/>
            <person name="Reddy T."/>
            <person name="Daum C."/>
            <person name="Shapiro N."/>
            <person name="Ivanova N."/>
            <person name="Kyrpides N."/>
            <person name="Woyke T."/>
        </authorList>
    </citation>
    <scope>NUCLEOTIDE SEQUENCE</scope>
    <source>
        <strain evidence="3">CGMCC 1.10124</strain>
    </source>
</reference>
<organism evidence="3 4">
    <name type="scientific">Haloplanus aerogenes</name>
    <dbReference type="NCBI Taxonomy" id="660522"/>
    <lineage>
        <taxon>Archaea</taxon>
        <taxon>Methanobacteriati</taxon>
        <taxon>Methanobacteriota</taxon>
        <taxon>Stenosarchaea group</taxon>
        <taxon>Halobacteria</taxon>
        <taxon>Halobacteriales</taxon>
        <taxon>Haloferacaceae</taxon>
        <taxon>Haloplanus</taxon>
    </lineage>
</organism>
<dbReference type="Pfam" id="PF23458">
    <property type="entry name" value="DUF7130"/>
    <property type="match status" value="1"/>
</dbReference>
<dbReference type="AlphaFoldDB" id="A0A3M0CUP2"/>
<reference evidence="3 4" key="1">
    <citation type="journal article" date="2015" name="Stand. Genomic Sci.">
        <title>Genomic Encyclopedia of Bacterial and Archaeal Type Strains, Phase III: the genomes of soil and plant-associated and newly described type strains.</title>
        <authorList>
            <person name="Whitman W.B."/>
            <person name="Woyke T."/>
            <person name="Klenk H.P."/>
            <person name="Zhou Y."/>
            <person name="Lilburn T.G."/>
            <person name="Beck B.J."/>
            <person name="De Vos P."/>
            <person name="Vandamme P."/>
            <person name="Eisen J.A."/>
            <person name="Garrity G."/>
            <person name="Hugenholtz P."/>
            <person name="Kyrpides N.C."/>
        </authorList>
    </citation>
    <scope>NUCLEOTIDE SEQUENCE [LARGE SCALE GENOMIC DNA]</scope>
    <source>
        <strain evidence="3 4">CGMCC 1.10124</strain>
    </source>
</reference>
<evidence type="ECO:0000313" key="2">
    <source>
        <dbReference type="EMBL" id="AZH24100.1"/>
    </source>
</evidence>
<evidence type="ECO:0000313" key="3">
    <source>
        <dbReference type="EMBL" id="RMB13122.1"/>
    </source>
</evidence>
<name>A0A3M0CUP2_9EURY</name>
<reference evidence="2 5" key="2">
    <citation type="submission" date="2018-07" db="EMBL/GenBank/DDBJ databases">
        <title>Genome sequences of Haloplanus aerogenes JCM 16430T.</title>
        <authorList>
            <person name="Kim Y.B."/>
            <person name="Roh S.W."/>
        </authorList>
    </citation>
    <scope>NUCLEOTIDE SEQUENCE [LARGE SCALE GENOMIC DNA]</scope>
    <source>
        <strain evidence="2 5">JCM 16430</strain>
    </source>
</reference>
<dbReference type="GeneID" id="38469887"/>
<evidence type="ECO:0000313" key="4">
    <source>
        <dbReference type="Proteomes" id="UP000277326"/>
    </source>
</evidence>
<dbReference type="Proteomes" id="UP000282007">
    <property type="component" value="Chromosome"/>
</dbReference>
<accession>A0A3M0CUP2</accession>
<sequence>MTEETRLTIGQTVYDADGTALGTIRGFDEDGVFVTTREGIEALSIEHERAGHEFGGAELIWRCSQCGAVGELGDLPDACPDCDAPREDLYYWTED</sequence>
<evidence type="ECO:0000259" key="1">
    <source>
        <dbReference type="Pfam" id="PF23458"/>
    </source>
</evidence>
<keyword evidence="5" id="KW-1185">Reference proteome</keyword>
<dbReference type="KEGG" id="haer:DU502_01335"/>
<dbReference type="RefSeq" id="WP_121921064.1">
    <property type="nucleotide sequence ID" value="NZ_CP034145.1"/>
</dbReference>
<evidence type="ECO:0000313" key="5">
    <source>
        <dbReference type="Proteomes" id="UP000282007"/>
    </source>
</evidence>
<dbReference type="Proteomes" id="UP000277326">
    <property type="component" value="Unassembled WGS sequence"/>
</dbReference>
<dbReference type="OrthoDB" id="45654at2157"/>
<gene>
    <name evidence="3" type="ORF">ATH50_2453</name>
    <name evidence="2" type="ORF">DU502_01335</name>
</gene>
<proteinExistence type="predicted"/>
<dbReference type="Gene3D" id="2.20.28.10">
    <property type="match status" value="1"/>
</dbReference>
<protein>
    <recommendedName>
        <fullName evidence="1">DUF7130 domain-containing protein</fullName>
    </recommendedName>
</protein>
<dbReference type="SUPFAM" id="SSF57802">
    <property type="entry name" value="Rubredoxin-like"/>
    <property type="match status" value="1"/>
</dbReference>
<dbReference type="EMBL" id="CP034145">
    <property type="protein sequence ID" value="AZH24100.1"/>
    <property type="molecule type" value="Genomic_DNA"/>
</dbReference>
<dbReference type="EMBL" id="REFS01000005">
    <property type="protein sequence ID" value="RMB13122.1"/>
    <property type="molecule type" value="Genomic_DNA"/>
</dbReference>
<dbReference type="CDD" id="cd00350">
    <property type="entry name" value="rubredoxin_like"/>
    <property type="match status" value="1"/>
</dbReference>
<feature type="domain" description="DUF7130" evidence="1">
    <location>
        <begin position="9"/>
        <end position="95"/>
    </location>
</feature>
<dbReference type="InterPro" id="IPR055554">
    <property type="entry name" value="DUF7130"/>
</dbReference>